<dbReference type="Proteomes" id="UP000596660">
    <property type="component" value="Unplaced"/>
</dbReference>
<keyword evidence="4" id="KW-1185">Reference proteome</keyword>
<dbReference type="PANTHER" id="PTHR46619:SF3">
    <property type="entry name" value="RNA RECOGNITION MOTIF XS DOMAIN PROTEIN"/>
    <property type="match status" value="1"/>
</dbReference>
<dbReference type="OMA" id="FPRHHKQ"/>
<organism evidence="3 4">
    <name type="scientific">Chenopodium quinoa</name>
    <name type="common">Quinoa</name>
    <dbReference type="NCBI Taxonomy" id="63459"/>
    <lineage>
        <taxon>Eukaryota</taxon>
        <taxon>Viridiplantae</taxon>
        <taxon>Streptophyta</taxon>
        <taxon>Embryophyta</taxon>
        <taxon>Tracheophyta</taxon>
        <taxon>Spermatophyta</taxon>
        <taxon>Magnoliopsida</taxon>
        <taxon>eudicotyledons</taxon>
        <taxon>Gunneridae</taxon>
        <taxon>Pentapetalae</taxon>
        <taxon>Caryophyllales</taxon>
        <taxon>Chenopodiaceae</taxon>
        <taxon>Chenopodioideae</taxon>
        <taxon>Atripliceae</taxon>
        <taxon>Chenopodium</taxon>
    </lineage>
</organism>
<feature type="region of interest" description="Disordered" evidence="1">
    <location>
        <begin position="100"/>
        <end position="119"/>
    </location>
</feature>
<dbReference type="PANTHER" id="PTHR46619">
    <property type="entry name" value="RNA RECOGNITION MOTIF XS DOMAIN PROTEIN-RELATED"/>
    <property type="match status" value="1"/>
</dbReference>
<dbReference type="EnsemblPlants" id="AUR62034749-RA">
    <property type="protein sequence ID" value="AUR62034749-RA:cds"/>
    <property type="gene ID" value="AUR62034749"/>
</dbReference>
<reference evidence="3" key="1">
    <citation type="journal article" date="2017" name="Nature">
        <title>The genome of Chenopodium quinoa.</title>
        <authorList>
            <person name="Jarvis D.E."/>
            <person name="Ho Y.S."/>
            <person name="Lightfoot D.J."/>
            <person name="Schmoeckel S.M."/>
            <person name="Li B."/>
            <person name="Borm T.J.A."/>
            <person name="Ohyanagi H."/>
            <person name="Mineta K."/>
            <person name="Michell C.T."/>
            <person name="Saber N."/>
            <person name="Kharbatia N.M."/>
            <person name="Rupper R.R."/>
            <person name="Sharp A.R."/>
            <person name="Dally N."/>
            <person name="Boughton B.A."/>
            <person name="Woo Y.H."/>
            <person name="Gao G."/>
            <person name="Schijlen E.G.W.M."/>
            <person name="Guo X."/>
            <person name="Momin A.A."/>
            <person name="Negrao S."/>
            <person name="Al-Babili S."/>
            <person name="Gehring C."/>
            <person name="Roessner U."/>
            <person name="Jung C."/>
            <person name="Murphy K."/>
            <person name="Arold S.T."/>
            <person name="Gojobori T."/>
            <person name="van der Linden C.G."/>
            <person name="van Loo E.N."/>
            <person name="Jellen E.N."/>
            <person name="Maughan P.J."/>
            <person name="Tester M."/>
        </authorList>
    </citation>
    <scope>NUCLEOTIDE SEQUENCE [LARGE SCALE GENOMIC DNA]</scope>
    <source>
        <strain evidence="3">cv. PI 614886</strain>
    </source>
</reference>
<dbReference type="Pfam" id="PF03468">
    <property type="entry name" value="XS"/>
    <property type="match status" value="1"/>
</dbReference>
<accession>A0A803MT48</accession>
<dbReference type="InterPro" id="IPR038588">
    <property type="entry name" value="XS_domain_sf"/>
</dbReference>
<dbReference type="GO" id="GO:0031047">
    <property type="term" value="P:regulatory ncRNA-mediated gene silencing"/>
    <property type="evidence" value="ECO:0007669"/>
    <property type="project" value="InterPro"/>
</dbReference>
<dbReference type="AlphaFoldDB" id="A0A803MT48"/>
<proteinExistence type="predicted"/>
<evidence type="ECO:0000256" key="1">
    <source>
        <dbReference type="SAM" id="MobiDB-lite"/>
    </source>
</evidence>
<protein>
    <recommendedName>
        <fullName evidence="2">XS domain-containing protein</fullName>
    </recommendedName>
</protein>
<dbReference type="InterPro" id="IPR005380">
    <property type="entry name" value="XS_domain"/>
</dbReference>
<sequence>MLDRRTIVLADGSVRSYFALPPDYQDFTPPPRPPIGRFGPPHELGRVGPMSPDGFRGREDHPFGSNSMSMKRKFGFGEERDRDRDGDEFARQKQQLLQYGNAGAGANLGSGTSSPFRRDDEFRNSKIMRAGAGFDSGGGSNNVGSRQEVQIDPPIMKAYLHFIKLIYENPNQKKNYLENGKHLQCLVCGSYALSDSLGIENYRSSKEFPDMHALVMHTYNSDNADLRVDHLGLHKALCAIMGWSFMRPPDSSRAYQHMPAEEAAAYQDDLIMWPPMVIINNTNTGKGKDGRMEGLGNKAMDSKLRDLGFSGGKSKSLYSRDGHLGITLIKFASDQSGLKEAMRLADHFEKDHHGRRDWARVQSITTDKNEESNPNLVMVDQRTGERRRILYGYLALASDLDKVDFETRKKVVIESKFEKLQPSM</sequence>
<dbReference type="Gene3D" id="3.30.70.2890">
    <property type="entry name" value="XS domain"/>
    <property type="match status" value="1"/>
</dbReference>
<dbReference type="Gramene" id="AUR62034749-RA">
    <property type="protein sequence ID" value="AUR62034749-RA:cds"/>
    <property type="gene ID" value="AUR62034749"/>
</dbReference>
<reference evidence="3" key="2">
    <citation type="submission" date="2021-03" db="UniProtKB">
        <authorList>
            <consortium name="EnsemblPlants"/>
        </authorList>
    </citation>
    <scope>IDENTIFICATION</scope>
</reference>
<name>A0A803MT48_CHEQI</name>
<feature type="domain" description="XS" evidence="2">
    <location>
        <begin position="268"/>
        <end position="401"/>
    </location>
</feature>
<evidence type="ECO:0000313" key="3">
    <source>
        <dbReference type="EnsemblPlants" id="AUR62034749-RA:cds"/>
    </source>
</evidence>
<evidence type="ECO:0000259" key="2">
    <source>
        <dbReference type="Pfam" id="PF03468"/>
    </source>
</evidence>
<evidence type="ECO:0000313" key="4">
    <source>
        <dbReference type="Proteomes" id="UP000596660"/>
    </source>
</evidence>